<name>A0A4R8RN69_COLTR</name>
<keyword evidence="3 6" id="KW-0812">Transmembrane</keyword>
<evidence type="ECO:0000256" key="4">
    <source>
        <dbReference type="ARBA" id="ARBA00022989"/>
    </source>
</evidence>
<dbReference type="Gene3D" id="6.10.110.10">
    <property type="match status" value="1"/>
</dbReference>
<protein>
    <submittedName>
        <fullName evidence="7">Uncharacterized protein</fullName>
    </submittedName>
</protein>
<accession>A0A4R8RN69</accession>
<gene>
    <name evidence="7" type="ORF">CTRI78_v001848</name>
</gene>
<dbReference type="AlphaFoldDB" id="A0A4R8RN69"/>
<keyword evidence="8" id="KW-1185">Reference proteome</keyword>
<organism evidence="7 8">
    <name type="scientific">Colletotrichum trifolii</name>
    <dbReference type="NCBI Taxonomy" id="5466"/>
    <lineage>
        <taxon>Eukaryota</taxon>
        <taxon>Fungi</taxon>
        <taxon>Dikarya</taxon>
        <taxon>Ascomycota</taxon>
        <taxon>Pezizomycotina</taxon>
        <taxon>Sordariomycetes</taxon>
        <taxon>Hypocreomycetidae</taxon>
        <taxon>Glomerellales</taxon>
        <taxon>Glomerellaceae</taxon>
        <taxon>Colletotrichum</taxon>
        <taxon>Colletotrichum orbiculare species complex</taxon>
    </lineage>
</organism>
<dbReference type="GO" id="GO:0016020">
    <property type="term" value="C:membrane"/>
    <property type="evidence" value="ECO:0007669"/>
    <property type="project" value="UniProtKB-SubCell"/>
</dbReference>
<evidence type="ECO:0000256" key="2">
    <source>
        <dbReference type="ARBA" id="ARBA00007262"/>
    </source>
</evidence>
<evidence type="ECO:0000313" key="7">
    <source>
        <dbReference type="EMBL" id="TDZ71628.1"/>
    </source>
</evidence>
<feature type="transmembrane region" description="Helical" evidence="6">
    <location>
        <begin position="66"/>
        <end position="84"/>
    </location>
</feature>
<evidence type="ECO:0000256" key="6">
    <source>
        <dbReference type="SAM" id="Phobius"/>
    </source>
</evidence>
<dbReference type="Proteomes" id="UP000295703">
    <property type="component" value="Unassembled WGS sequence"/>
</dbReference>
<keyword evidence="5 6" id="KW-0472">Membrane</keyword>
<evidence type="ECO:0000256" key="5">
    <source>
        <dbReference type="ARBA" id="ARBA00023136"/>
    </source>
</evidence>
<evidence type="ECO:0000313" key="8">
    <source>
        <dbReference type="Proteomes" id="UP000295703"/>
    </source>
</evidence>
<dbReference type="InterPro" id="IPR009311">
    <property type="entry name" value="IFI6/IFI27-like"/>
</dbReference>
<reference evidence="7 8" key="1">
    <citation type="submission" date="2018-12" db="EMBL/GenBank/DDBJ databases">
        <title>Genome sequence and assembly of Colletotrichum trifolii.</title>
        <authorList>
            <person name="Gan P."/>
            <person name="Shirasu K."/>
        </authorList>
    </citation>
    <scope>NUCLEOTIDE SEQUENCE [LARGE SCALE GENOMIC DNA]</scope>
    <source>
        <strain evidence="7 8">543-2</strain>
    </source>
</reference>
<dbReference type="Pfam" id="PF06140">
    <property type="entry name" value="Ifi-6-16"/>
    <property type="match status" value="1"/>
</dbReference>
<evidence type="ECO:0000256" key="1">
    <source>
        <dbReference type="ARBA" id="ARBA00004141"/>
    </source>
</evidence>
<proteinExistence type="inferred from homology"/>
<dbReference type="STRING" id="5466.A0A4R8RN69"/>
<dbReference type="InterPro" id="IPR038213">
    <property type="entry name" value="IFI6/IFI27-like_sf"/>
</dbReference>
<keyword evidence="4 6" id="KW-1133">Transmembrane helix</keyword>
<comment type="subcellular location">
    <subcellularLocation>
        <location evidence="1">Membrane</location>
        <topology evidence="1">Multi-pass membrane protein</topology>
    </subcellularLocation>
</comment>
<comment type="caution">
    <text evidence="7">The sequence shown here is derived from an EMBL/GenBank/DDBJ whole genome shotgun (WGS) entry which is preliminary data.</text>
</comment>
<evidence type="ECO:0000256" key="3">
    <source>
        <dbReference type="ARBA" id="ARBA00022692"/>
    </source>
</evidence>
<dbReference type="EMBL" id="RYZW01000010">
    <property type="protein sequence ID" value="TDZ71628.1"/>
    <property type="molecule type" value="Genomic_DNA"/>
</dbReference>
<comment type="similarity">
    <text evidence="2">Belongs to the IFI6/IFI27 family.</text>
</comment>
<sequence>MECTNFIKHLLGPASSPHQHVTHEKPPGVETLVQNRGTISKVIREAIDKATKLALAIFEWAKDHPVLVSLVALGVLVIIAPWVIKVLGFGELGPVAGTFASWWQARYAGYVSKGALFSFLQSLGMTWA</sequence>